<dbReference type="HOGENOM" id="CLU_1232630_0_0_1"/>
<dbReference type="KEGG" id="smo:SELMODRAFT_65904"/>
<accession>D8QU08</accession>
<dbReference type="PANTHER" id="PTHR36354">
    <property type="entry name" value="IMPORT INNER MEMBRANE TRANSLOCASE SUBUNIT"/>
    <property type="match status" value="1"/>
</dbReference>
<keyword evidence="1" id="KW-0472">Membrane</keyword>
<proteinExistence type="predicted"/>
<dbReference type="eggNOG" id="ENOG502QSQ1">
    <property type="taxonomic scope" value="Eukaryota"/>
</dbReference>
<organism evidence="3">
    <name type="scientific">Selaginella moellendorffii</name>
    <name type="common">Spikemoss</name>
    <dbReference type="NCBI Taxonomy" id="88036"/>
    <lineage>
        <taxon>Eukaryota</taxon>
        <taxon>Viridiplantae</taxon>
        <taxon>Streptophyta</taxon>
        <taxon>Embryophyta</taxon>
        <taxon>Tracheophyta</taxon>
        <taxon>Lycopodiopsida</taxon>
        <taxon>Selaginellales</taxon>
        <taxon>Selaginellaceae</taxon>
        <taxon>Selaginella</taxon>
    </lineage>
</organism>
<reference evidence="2 3" key="1">
    <citation type="journal article" date="2011" name="Science">
        <title>The Selaginella genome identifies genetic changes associated with the evolution of vascular plants.</title>
        <authorList>
            <person name="Banks J.A."/>
            <person name="Nishiyama T."/>
            <person name="Hasebe M."/>
            <person name="Bowman J.L."/>
            <person name="Gribskov M."/>
            <person name="dePamphilis C."/>
            <person name="Albert V.A."/>
            <person name="Aono N."/>
            <person name="Aoyama T."/>
            <person name="Ambrose B.A."/>
            <person name="Ashton N.W."/>
            <person name="Axtell M.J."/>
            <person name="Barker E."/>
            <person name="Barker M.S."/>
            <person name="Bennetzen J.L."/>
            <person name="Bonawitz N.D."/>
            <person name="Chapple C."/>
            <person name="Cheng C."/>
            <person name="Correa L.G."/>
            <person name="Dacre M."/>
            <person name="DeBarry J."/>
            <person name="Dreyer I."/>
            <person name="Elias M."/>
            <person name="Engstrom E.M."/>
            <person name="Estelle M."/>
            <person name="Feng L."/>
            <person name="Finet C."/>
            <person name="Floyd S.K."/>
            <person name="Frommer W.B."/>
            <person name="Fujita T."/>
            <person name="Gramzow L."/>
            <person name="Gutensohn M."/>
            <person name="Harholt J."/>
            <person name="Hattori M."/>
            <person name="Heyl A."/>
            <person name="Hirai T."/>
            <person name="Hiwatashi Y."/>
            <person name="Ishikawa M."/>
            <person name="Iwata M."/>
            <person name="Karol K.G."/>
            <person name="Koehler B."/>
            <person name="Kolukisaoglu U."/>
            <person name="Kubo M."/>
            <person name="Kurata T."/>
            <person name="Lalonde S."/>
            <person name="Li K."/>
            <person name="Li Y."/>
            <person name="Litt A."/>
            <person name="Lyons E."/>
            <person name="Manning G."/>
            <person name="Maruyama T."/>
            <person name="Michael T.P."/>
            <person name="Mikami K."/>
            <person name="Miyazaki S."/>
            <person name="Morinaga S."/>
            <person name="Murata T."/>
            <person name="Mueller-Roeber B."/>
            <person name="Nelson D.R."/>
            <person name="Obara M."/>
            <person name="Oguri Y."/>
            <person name="Olmstead R.G."/>
            <person name="Onodera N."/>
            <person name="Petersen B.L."/>
            <person name="Pils B."/>
            <person name="Prigge M."/>
            <person name="Rensing S.A."/>
            <person name="Riano-Pachon D.M."/>
            <person name="Roberts A.W."/>
            <person name="Sato Y."/>
            <person name="Scheller H.V."/>
            <person name="Schulz B."/>
            <person name="Schulz C."/>
            <person name="Shakirov E.V."/>
            <person name="Shibagaki N."/>
            <person name="Shinohara N."/>
            <person name="Shippen D.E."/>
            <person name="Soerensen I."/>
            <person name="Sotooka R."/>
            <person name="Sugimoto N."/>
            <person name="Sugita M."/>
            <person name="Sumikawa N."/>
            <person name="Tanurdzic M."/>
            <person name="Theissen G."/>
            <person name="Ulvskov P."/>
            <person name="Wakazuki S."/>
            <person name="Weng J.K."/>
            <person name="Willats W.W."/>
            <person name="Wipf D."/>
            <person name="Wolf P.G."/>
            <person name="Yang L."/>
            <person name="Zimmer A.D."/>
            <person name="Zhu Q."/>
            <person name="Mitros T."/>
            <person name="Hellsten U."/>
            <person name="Loque D."/>
            <person name="Otillar R."/>
            <person name="Salamov A."/>
            <person name="Schmutz J."/>
            <person name="Shapiro H."/>
            <person name="Lindquist E."/>
            <person name="Lucas S."/>
            <person name="Rokhsar D."/>
            <person name="Grigoriev I.V."/>
        </authorList>
    </citation>
    <scope>NUCLEOTIDE SEQUENCE [LARGE SCALE GENOMIC DNA]</scope>
</reference>
<evidence type="ECO:0000256" key="1">
    <source>
        <dbReference type="SAM" id="Phobius"/>
    </source>
</evidence>
<feature type="transmembrane region" description="Helical" evidence="1">
    <location>
        <begin position="18"/>
        <end position="37"/>
    </location>
</feature>
<dbReference type="AlphaFoldDB" id="D8QU08"/>
<evidence type="ECO:0000313" key="2">
    <source>
        <dbReference type="EMBL" id="EFJ36214.1"/>
    </source>
</evidence>
<keyword evidence="3" id="KW-1185">Reference proteome</keyword>
<name>D8QU08_SELML</name>
<dbReference type="Gramene" id="EFJ36214">
    <property type="protein sequence ID" value="EFJ36214"/>
    <property type="gene ID" value="SELMODRAFT_65904"/>
</dbReference>
<evidence type="ECO:0000313" key="3">
    <source>
        <dbReference type="Proteomes" id="UP000001514"/>
    </source>
</evidence>
<dbReference type="PANTHER" id="PTHR36354:SF2">
    <property type="entry name" value="IMPORT INNER MEMBRANE TRANSLOCASE SUBUNIT"/>
    <property type="match status" value="1"/>
</dbReference>
<dbReference type="OrthoDB" id="2016421at2759"/>
<sequence>YKEAMALRLEAFCRRNRLILLAALGSGMSIVLWKVIINISELLVGLSKFSFQFGLLALTTSSVVCAGLALRTRHTINPETVYGIVMRKLQSSAGFMEVMGHPVVGGKVRAYFTSGGDLKLQDLRPRLSCKRCFIVFPVQGYERRGMVSSEVIKEGGQYHVKLLAADIPMDTSDERLYVVGDDRDFEASQGPYFELRDPIFKAIAAEREFDVLDEIEASQQRKRFL</sequence>
<dbReference type="Proteomes" id="UP000001514">
    <property type="component" value="Unassembled WGS sequence"/>
</dbReference>
<feature type="non-terminal residue" evidence="2">
    <location>
        <position position="225"/>
    </location>
</feature>
<feature type="non-terminal residue" evidence="2">
    <location>
        <position position="1"/>
    </location>
</feature>
<gene>
    <name evidence="2" type="ORF">SELMODRAFT_65904</name>
</gene>
<feature type="transmembrane region" description="Helical" evidence="1">
    <location>
        <begin position="49"/>
        <end position="70"/>
    </location>
</feature>
<protein>
    <submittedName>
        <fullName evidence="2">Uncharacterized protein</fullName>
    </submittedName>
</protein>
<dbReference type="InParanoid" id="D8QU08"/>
<keyword evidence="1" id="KW-1133">Transmembrane helix</keyword>
<dbReference type="EMBL" id="GL377567">
    <property type="protein sequence ID" value="EFJ36214.1"/>
    <property type="molecule type" value="Genomic_DNA"/>
</dbReference>
<keyword evidence="1" id="KW-0812">Transmembrane</keyword>